<dbReference type="InterPro" id="IPR036390">
    <property type="entry name" value="WH_DNA-bd_sf"/>
</dbReference>
<dbReference type="PANTHER" id="PTHR34293:SF1">
    <property type="entry name" value="HTH-TYPE TRANSCRIPTIONAL REGULATOR TRMBL2"/>
    <property type="match status" value="1"/>
</dbReference>
<evidence type="ECO:0000259" key="1">
    <source>
        <dbReference type="Pfam" id="PF01978"/>
    </source>
</evidence>
<dbReference type="AlphaFoldDB" id="X0SUN9"/>
<dbReference type="InterPro" id="IPR036388">
    <property type="entry name" value="WH-like_DNA-bd_sf"/>
</dbReference>
<reference evidence="2" key="1">
    <citation type="journal article" date="2014" name="Front. Microbiol.">
        <title>High frequency of phylogenetically diverse reductive dehalogenase-homologous genes in deep subseafloor sedimentary metagenomes.</title>
        <authorList>
            <person name="Kawai M."/>
            <person name="Futagami T."/>
            <person name="Toyoda A."/>
            <person name="Takaki Y."/>
            <person name="Nishi S."/>
            <person name="Hori S."/>
            <person name="Arai W."/>
            <person name="Tsubouchi T."/>
            <person name="Morono Y."/>
            <person name="Uchiyama I."/>
            <person name="Ito T."/>
            <person name="Fujiyama A."/>
            <person name="Inagaki F."/>
            <person name="Takami H."/>
        </authorList>
    </citation>
    <scope>NUCLEOTIDE SEQUENCE</scope>
    <source>
        <strain evidence="2">Expedition CK06-06</strain>
    </source>
</reference>
<sequence length="112" mass="12635">MIVQADFLNRLKDFGLNSYEAKLWTALLSRGVATAGELSDIANVPRSRSYDVLESLEKKGFVIMKLGKPIKYIAVPPSEVIERVKKSILNNAEKQSKILDDLRKSEKGEFQH</sequence>
<accession>X0SUN9</accession>
<feature type="non-terminal residue" evidence="2">
    <location>
        <position position="112"/>
    </location>
</feature>
<name>X0SUN9_9ZZZZ</name>
<proteinExistence type="predicted"/>
<dbReference type="SUPFAM" id="SSF46785">
    <property type="entry name" value="Winged helix' DNA-binding domain"/>
    <property type="match status" value="1"/>
</dbReference>
<feature type="domain" description="Transcription regulator TrmB N-terminal" evidence="1">
    <location>
        <begin position="11"/>
        <end position="77"/>
    </location>
</feature>
<dbReference type="InterPro" id="IPR002831">
    <property type="entry name" value="Tscrpt_reg_TrmB_N"/>
</dbReference>
<protein>
    <recommendedName>
        <fullName evidence="1">Transcription regulator TrmB N-terminal domain-containing protein</fullName>
    </recommendedName>
</protein>
<comment type="caution">
    <text evidence="2">The sequence shown here is derived from an EMBL/GenBank/DDBJ whole genome shotgun (WGS) entry which is preliminary data.</text>
</comment>
<dbReference type="InterPro" id="IPR051797">
    <property type="entry name" value="TrmB-like"/>
</dbReference>
<organism evidence="2">
    <name type="scientific">marine sediment metagenome</name>
    <dbReference type="NCBI Taxonomy" id="412755"/>
    <lineage>
        <taxon>unclassified sequences</taxon>
        <taxon>metagenomes</taxon>
        <taxon>ecological metagenomes</taxon>
    </lineage>
</organism>
<dbReference type="Gene3D" id="1.10.10.10">
    <property type="entry name" value="Winged helix-like DNA-binding domain superfamily/Winged helix DNA-binding domain"/>
    <property type="match status" value="1"/>
</dbReference>
<dbReference type="PANTHER" id="PTHR34293">
    <property type="entry name" value="HTH-TYPE TRANSCRIPTIONAL REGULATOR TRMBL2"/>
    <property type="match status" value="1"/>
</dbReference>
<dbReference type="EMBL" id="BARS01000982">
    <property type="protein sequence ID" value="GAF84704.1"/>
    <property type="molecule type" value="Genomic_DNA"/>
</dbReference>
<gene>
    <name evidence="2" type="ORF">S01H1_02107</name>
</gene>
<dbReference type="Pfam" id="PF01978">
    <property type="entry name" value="TrmB"/>
    <property type="match status" value="1"/>
</dbReference>
<evidence type="ECO:0000313" key="2">
    <source>
        <dbReference type="EMBL" id="GAF84704.1"/>
    </source>
</evidence>